<accession>A0ABP8CZL8</accession>
<sequence>MTTIARMAVLDLRTVWPYRYYCLAVFGLGALVFANKPIWFVPGLVLLFTSQVAPYPFNVSDKAGLETLYAVLPLSRRSVLYGRYAWATACFAATATVGTVLALLLARIQALPFGGRSLATMLTVSWALFAGNIAIQFPLLVRFGYTRVSVLGTVLPLAVVVGTVYKLHLDLASMRHWLPLLWVAGVAAIVASVAVATAADRRRMRYGRRNATT</sequence>
<feature type="transmembrane region" description="Helical" evidence="1">
    <location>
        <begin position="18"/>
        <end position="34"/>
    </location>
</feature>
<evidence type="ECO:0000256" key="1">
    <source>
        <dbReference type="SAM" id="Phobius"/>
    </source>
</evidence>
<comment type="caution">
    <text evidence="2">The sequence shown here is derived from an EMBL/GenBank/DDBJ whole genome shotgun (WGS) entry which is preliminary data.</text>
</comment>
<feature type="transmembrane region" description="Helical" evidence="1">
    <location>
        <begin position="118"/>
        <end position="141"/>
    </location>
</feature>
<protein>
    <submittedName>
        <fullName evidence="2">Uncharacterized protein</fullName>
    </submittedName>
</protein>
<dbReference type="InterPro" id="IPR025699">
    <property type="entry name" value="ABC2_memb-like"/>
</dbReference>
<gene>
    <name evidence="2" type="ORF">GCM10022255_012380</name>
</gene>
<evidence type="ECO:0000313" key="3">
    <source>
        <dbReference type="Proteomes" id="UP001500620"/>
    </source>
</evidence>
<reference evidence="3" key="1">
    <citation type="journal article" date="2019" name="Int. J. Syst. Evol. Microbiol.">
        <title>The Global Catalogue of Microorganisms (GCM) 10K type strain sequencing project: providing services to taxonomists for standard genome sequencing and annotation.</title>
        <authorList>
            <consortium name="The Broad Institute Genomics Platform"/>
            <consortium name="The Broad Institute Genome Sequencing Center for Infectious Disease"/>
            <person name="Wu L."/>
            <person name="Ma J."/>
        </authorList>
    </citation>
    <scope>NUCLEOTIDE SEQUENCE [LARGE SCALE GENOMIC DNA]</scope>
    <source>
        <strain evidence="3">JCM 17441</strain>
    </source>
</reference>
<feature type="transmembrane region" description="Helical" evidence="1">
    <location>
        <begin position="148"/>
        <end position="165"/>
    </location>
</feature>
<dbReference type="Proteomes" id="UP001500620">
    <property type="component" value="Unassembled WGS sequence"/>
</dbReference>
<feature type="transmembrane region" description="Helical" evidence="1">
    <location>
        <begin position="177"/>
        <end position="199"/>
    </location>
</feature>
<organism evidence="2 3">
    <name type="scientific">Dactylosporangium darangshiense</name>
    <dbReference type="NCBI Taxonomy" id="579108"/>
    <lineage>
        <taxon>Bacteria</taxon>
        <taxon>Bacillati</taxon>
        <taxon>Actinomycetota</taxon>
        <taxon>Actinomycetes</taxon>
        <taxon>Micromonosporales</taxon>
        <taxon>Micromonosporaceae</taxon>
        <taxon>Dactylosporangium</taxon>
    </lineage>
</organism>
<keyword evidence="1" id="KW-0472">Membrane</keyword>
<keyword evidence="1" id="KW-0812">Transmembrane</keyword>
<dbReference type="RefSeq" id="WP_345122150.1">
    <property type="nucleotide sequence ID" value="NZ_BAABAT010000002.1"/>
</dbReference>
<evidence type="ECO:0000313" key="2">
    <source>
        <dbReference type="EMBL" id="GAA4245356.1"/>
    </source>
</evidence>
<dbReference type="EMBL" id="BAABAT010000002">
    <property type="protein sequence ID" value="GAA4245356.1"/>
    <property type="molecule type" value="Genomic_DNA"/>
</dbReference>
<dbReference type="Pfam" id="PF13346">
    <property type="entry name" value="ABC2_membrane_5"/>
    <property type="match status" value="1"/>
</dbReference>
<keyword evidence="1" id="KW-1133">Transmembrane helix</keyword>
<keyword evidence="3" id="KW-1185">Reference proteome</keyword>
<proteinExistence type="predicted"/>
<name>A0ABP8CZL8_9ACTN</name>
<feature type="transmembrane region" description="Helical" evidence="1">
    <location>
        <begin position="84"/>
        <end position="106"/>
    </location>
</feature>